<dbReference type="PROSITE" id="PS51257">
    <property type="entry name" value="PROKAR_LIPOPROTEIN"/>
    <property type="match status" value="1"/>
</dbReference>
<evidence type="ECO:0000313" key="9">
    <source>
        <dbReference type="Proteomes" id="UP000683557"/>
    </source>
</evidence>
<dbReference type="PANTHER" id="PTHR43255:SF1">
    <property type="entry name" value="IRON-SULFUR-BINDING OXIDOREDUCTASE FADF-RELATED"/>
    <property type="match status" value="1"/>
</dbReference>
<keyword evidence="6" id="KW-0812">Transmembrane</keyword>
<dbReference type="Pfam" id="PF13187">
    <property type="entry name" value="Fer4_9"/>
    <property type="match status" value="1"/>
</dbReference>
<proteinExistence type="predicted"/>
<dbReference type="InterPro" id="IPR004017">
    <property type="entry name" value="Cys_rich_dom"/>
</dbReference>
<feature type="domain" description="4Fe-4S ferredoxin-type" evidence="7">
    <location>
        <begin position="268"/>
        <end position="299"/>
    </location>
</feature>
<dbReference type="PROSITE" id="PS00198">
    <property type="entry name" value="4FE4S_FER_1"/>
    <property type="match status" value="2"/>
</dbReference>
<dbReference type="PANTHER" id="PTHR43255">
    <property type="entry name" value="IRON-SULFUR-BINDING OXIDOREDUCTASE FADF-RELATED-RELATED"/>
    <property type="match status" value="1"/>
</dbReference>
<dbReference type="Pfam" id="PF02754">
    <property type="entry name" value="CCG"/>
    <property type="match status" value="2"/>
</dbReference>
<evidence type="ECO:0000256" key="6">
    <source>
        <dbReference type="SAM" id="Phobius"/>
    </source>
</evidence>
<dbReference type="Proteomes" id="UP000683557">
    <property type="component" value="Chromosome"/>
</dbReference>
<evidence type="ECO:0000259" key="7">
    <source>
        <dbReference type="PROSITE" id="PS51379"/>
    </source>
</evidence>
<keyword evidence="4" id="KW-0408">Iron</keyword>
<dbReference type="PROSITE" id="PS51379">
    <property type="entry name" value="4FE4S_FER_2"/>
    <property type="match status" value="2"/>
</dbReference>
<keyword evidence="6" id="KW-0472">Membrane</keyword>
<keyword evidence="5" id="KW-0411">Iron-sulfur</keyword>
<keyword evidence="6" id="KW-1133">Transmembrane helix</keyword>
<evidence type="ECO:0000256" key="1">
    <source>
        <dbReference type="ARBA" id="ARBA00022485"/>
    </source>
</evidence>
<dbReference type="InterPro" id="IPR017896">
    <property type="entry name" value="4Fe4S_Fe-S-bd"/>
</dbReference>
<feature type="transmembrane region" description="Helical" evidence="6">
    <location>
        <begin position="150"/>
        <end position="166"/>
    </location>
</feature>
<keyword evidence="1" id="KW-0004">4Fe-4S</keyword>
<evidence type="ECO:0000256" key="2">
    <source>
        <dbReference type="ARBA" id="ARBA00022723"/>
    </source>
</evidence>
<sequence>MSPNPKLFAVLLLLSASAFVIGCYRRFSLVALGRPENRLDAPGTRFSRMLRLAFGQQRVLGKPFGMNHFVIFWSFIILAAANAEFLASGMLPQVTLAALPAPLQHALLLLFDLVSLLTLACVLIACARRLFFPEPSLSSDYVKARSPEAFLILSLIALLMLAYFGLHAARIAMGVEIPAAMPVSAFIARHLPDALAADPAALATWSWWLHALALLSFLAYLPQSKHMHILTAIPNCFLAGREQPNTQPREQFARGMSFGVGRVDEFTWKDLFDSFSCTECGRCQEACPASATGKSLNPRAVIHAVKTNLLANGAALRAGEKPAVPLIGAEGEGSATEATVWACTTCGACMNVCPVLIEHMPKIVKMRRHLVQMKASFPEELATFFENIEARSNPWGIAPTERTKWHATMQVRPFEAGQTEYLLYVGCAGAFDARQKQVTVALASILDAAGVSWGTLGKDERCCGDSLRRLGNEYVFDRTARENVDLFAQRGVRKIVTQCPHCFSTLKNDYRQYGIELEVVHHSELIAALLAAGQLQLKQRVADLGRLLFHDSCYLGRHNDVYDAPRQVLKTATGAEPAEFDRNAGRSFCCGAGGGRMWQEEQEGERINLNRVKEALRQNPDTICVSCPYCLTMMEDGLKDLQGGSVRVKDLAEVVAEGLRP</sequence>
<evidence type="ECO:0000256" key="3">
    <source>
        <dbReference type="ARBA" id="ARBA00023002"/>
    </source>
</evidence>
<keyword evidence="9" id="KW-1185">Reference proteome</keyword>
<name>A0ABX8J498_9BACT</name>
<evidence type="ECO:0000256" key="5">
    <source>
        <dbReference type="ARBA" id="ARBA00023014"/>
    </source>
</evidence>
<keyword evidence="3" id="KW-0560">Oxidoreductase</keyword>
<protein>
    <submittedName>
        <fullName evidence="8">(Fe-S)-binding protein</fullName>
    </submittedName>
</protein>
<feature type="domain" description="4Fe-4S ferredoxin-type" evidence="7">
    <location>
        <begin position="334"/>
        <end position="362"/>
    </location>
</feature>
<feature type="transmembrane region" description="Helical" evidence="6">
    <location>
        <begin position="107"/>
        <end position="130"/>
    </location>
</feature>
<dbReference type="EMBL" id="CP076723">
    <property type="protein sequence ID" value="QWV92117.1"/>
    <property type="molecule type" value="Genomic_DNA"/>
</dbReference>
<gene>
    <name evidence="8" type="ORF">KP004_12895</name>
</gene>
<evidence type="ECO:0000313" key="8">
    <source>
        <dbReference type="EMBL" id="QWV92117.1"/>
    </source>
</evidence>
<accession>A0ABX8J498</accession>
<keyword evidence="2" id="KW-0479">Metal-binding</keyword>
<reference evidence="8 9" key="1">
    <citation type="submission" date="2021-06" db="EMBL/GenBank/DDBJ databases">
        <title>Gemonas diversity in paddy soil.</title>
        <authorList>
            <person name="Liu G."/>
        </authorList>
    </citation>
    <scope>NUCLEOTIDE SEQUENCE [LARGE SCALE GENOMIC DNA]</scope>
    <source>
        <strain evidence="8 9">RG10</strain>
    </source>
</reference>
<feature type="transmembrane region" description="Helical" evidence="6">
    <location>
        <begin position="69"/>
        <end position="87"/>
    </location>
</feature>
<dbReference type="InterPro" id="IPR051460">
    <property type="entry name" value="HdrC_iron-sulfur_subunit"/>
</dbReference>
<evidence type="ECO:0000256" key="4">
    <source>
        <dbReference type="ARBA" id="ARBA00023004"/>
    </source>
</evidence>
<organism evidence="8 9">
    <name type="scientific">Geomonas oryzisoli</name>
    <dbReference type="NCBI Taxonomy" id="2847992"/>
    <lineage>
        <taxon>Bacteria</taxon>
        <taxon>Pseudomonadati</taxon>
        <taxon>Thermodesulfobacteriota</taxon>
        <taxon>Desulfuromonadia</taxon>
        <taxon>Geobacterales</taxon>
        <taxon>Geobacteraceae</taxon>
        <taxon>Geomonas</taxon>
    </lineage>
</organism>
<dbReference type="RefSeq" id="WP_216798939.1">
    <property type="nucleotide sequence ID" value="NZ_CP076723.1"/>
</dbReference>
<dbReference type="InterPro" id="IPR017900">
    <property type="entry name" value="4Fe4S_Fe_S_CS"/>
</dbReference>